<dbReference type="Proteomes" id="UP001055072">
    <property type="component" value="Unassembled WGS sequence"/>
</dbReference>
<protein>
    <submittedName>
        <fullName evidence="1">Uncharacterized protein</fullName>
    </submittedName>
</protein>
<evidence type="ECO:0000313" key="1">
    <source>
        <dbReference type="EMBL" id="KAI0086842.1"/>
    </source>
</evidence>
<gene>
    <name evidence="1" type="ORF">BDY19DRAFT_986432</name>
</gene>
<name>A0ACB8TXR8_9APHY</name>
<accession>A0ACB8TXR8</accession>
<comment type="caution">
    <text evidence="1">The sequence shown here is derived from an EMBL/GenBank/DDBJ whole genome shotgun (WGS) entry which is preliminary data.</text>
</comment>
<reference evidence="1" key="1">
    <citation type="journal article" date="2021" name="Environ. Microbiol.">
        <title>Gene family expansions and transcriptome signatures uncover fungal adaptations to wood decay.</title>
        <authorList>
            <person name="Hage H."/>
            <person name="Miyauchi S."/>
            <person name="Viragh M."/>
            <person name="Drula E."/>
            <person name="Min B."/>
            <person name="Chaduli D."/>
            <person name="Navarro D."/>
            <person name="Favel A."/>
            <person name="Norest M."/>
            <person name="Lesage-Meessen L."/>
            <person name="Balint B."/>
            <person name="Merenyi Z."/>
            <person name="de Eugenio L."/>
            <person name="Morin E."/>
            <person name="Martinez A.T."/>
            <person name="Baldrian P."/>
            <person name="Stursova M."/>
            <person name="Martinez M.J."/>
            <person name="Novotny C."/>
            <person name="Magnuson J.K."/>
            <person name="Spatafora J.W."/>
            <person name="Maurice S."/>
            <person name="Pangilinan J."/>
            <person name="Andreopoulos W."/>
            <person name="LaButti K."/>
            <person name="Hundley H."/>
            <person name="Na H."/>
            <person name="Kuo A."/>
            <person name="Barry K."/>
            <person name="Lipzen A."/>
            <person name="Henrissat B."/>
            <person name="Riley R."/>
            <person name="Ahrendt S."/>
            <person name="Nagy L.G."/>
            <person name="Grigoriev I.V."/>
            <person name="Martin F."/>
            <person name="Rosso M.N."/>
        </authorList>
    </citation>
    <scope>NUCLEOTIDE SEQUENCE</scope>
    <source>
        <strain evidence="1">CBS 384.51</strain>
    </source>
</reference>
<sequence>MSTSTPSNINFTLFKDSLAHRILSLPDFTNTSNVNDDPDDSLDDFISYLASEAWSIIPDRLKTLTAPSTSEQREDVVLTYLDSDNFTQILDSTPTSFIDTLTSLRISSLDSDDDIRDFLHRVTSDYVSTALTPVPLVPWSKTRTAECEICEREMHDKVKKRGWHPLEMLNSVAWLCRPCHSSVHRAATNEELAREYYTVEKLLEREDIQKWRAYAAKQRFGMRRG</sequence>
<keyword evidence="2" id="KW-1185">Reference proteome</keyword>
<proteinExistence type="predicted"/>
<dbReference type="EMBL" id="MU274921">
    <property type="protein sequence ID" value="KAI0086842.1"/>
    <property type="molecule type" value="Genomic_DNA"/>
</dbReference>
<evidence type="ECO:0000313" key="2">
    <source>
        <dbReference type="Proteomes" id="UP001055072"/>
    </source>
</evidence>
<organism evidence="1 2">
    <name type="scientific">Irpex rosettiformis</name>
    <dbReference type="NCBI Taxonomy" id="378272"/>
    <lineage>
        <taxon>Eukaryota</taxon>
        <taxon>Fungi</taxon>
        <taxon>Dikarya</taxon>
        <taxon>Basidiomycota</taxon>
        <taxon>Agaricomycotina</taxon>
        <taxon>Agaricomycetes</taxon>
        <taxon>Polyporales</taxon>
        <taxon>Irpicaceae</taxon>
        <taxon>Irpex</taxon>
    </lineage>
</organism>